<dbReference type="AlphaFoldDB" id="A0AAW0PNL4"/>
<keyword evidence="2" id="KW-1185">Reference proteome</keyword>
<gene>
    <name evidence="1" type="ORF">WMY93_008033</name>
</gene>
<comment type="caution">
    <text evidence="1">The sequence shown here is derived from an EMBL/GenBank/DDBJ whole genome shotgun (WGS) entry which is preliminary data.</text>
</comment>
<proteinExistence type="predicted"/>
<name>A0AAW0PNL4_9GOBI</name>
<reference evidence="2" key="1">
    <citation type="submission" date="2024-04" db="EMBL/GenBank/DDBJ databases">
        <title>Salinicola lusitanus LLJ914,a marine bacterium isolated from the Okinawa Trough.</title>
        <authorList>
            <person name="Li J."/>
        </authorList>
    </citation>
    <scope>NUCLEOTIDE SEQUENCE [LARGE SCALE GENOMIC DNA]</scope>
</reference>
<sequence length="225" mass="26083">MQQVISLLDKYILSWQLSLPLPHGLRALLLHWAKLQRQIATCMGLDIRIGLMLEAYAPTDAQNAPMCIKALGDKDTLYAQTRFFEFSLVYKRLCFALGQITEREDRERGCCIYKTYNRPTSSSRQRPFLCPPWLLQCHVVQQWFKHNNEHFSKVATAAGLSFHFRGMRASTDANTHCKYAWMLKTRQQVIDPNTQTRLIITFCLFEDSVQSSDETLKQSTIKDQD</sequence>
<evidence type="ECO:0000313" key="2">
    <source>
        <dbReference type="Proteomes" id="UP001460270"/>
    </source>
</evidence>
<organism evidence="1 2">
    <name type="scientific">Mugilogobius chulae</name>
    <name type="common">yellowstripe goby</name>
    <dbReference type="NCBI Taxonomy" id="88201"/>
    <lineage>
        <taxon>Eukaryota</taxon>
        <taxon>Metazoa</taxon>
        <taxon>Chordata</taxon>
        <taxon>Craniata</taxon>
        <taxon>Vertebrata</taxon>
        <taxon>Euteleostomi</taxon>
        <taxon>Actinopterygii</taxon>
        <taxon>Neopterygii</taxon>
        <taxon>Teleostei</taxon>
        <taxon>Neoteleostei</taxon>
        <taxon>Acanthomorphata</taxon>
        <taxon>Gobiaria</taxon>
        <taxon>Gobiiformes</taxon>
        <taxon>Gobioidei</taxon>
        <taxon>Gobiidae</taxon>
        <taxon>Gobionellinae</taxon>
        <taxon>Mugilogobius</taxon>
    </lineage>
</organism>
<dbReference type="EMBL" id="JBBPFD010000005">
    <property type="protein sequence ID" value="KAK7925723.1"/>
    <property type="molecule type" value="Genomic_DNA"/>
</dbReference>
<evidence type="ECO:0000313" key="1">
    <source>
        <dbReference type="EMBL" id="KAK7925723.1"/>
    </source>
</evidence>
<accession>A0AAW0PNL4</accession>
<dbReference type="Proteomes" id="UP001460270">
    <property type="component" value="Unassembled WGS sequence"/>
</dbReference>
<protein>
    <submittedName>
        <fullName evidence="1">Uncharacterized protein</fullName>
    </submittedName>
</protein>